<feature type="non-terminal residue" evidence="1">
    <location>
        <position position="73"/>
    </location>
</feature>
<gene>
    <name evidence="1" type="primary">Nfu_g_1_020078</name>
</gene>
<reference evidence="1" key="1">
    <citation type="submission" date="2016-05" db="EMBL/GenBank/DDBJ databases">
        <authorList>
            <person name="Lavstsen T."/>
            <person name="Jespersen J.S."/>
        </authorList>
    </citation>
    <scope>NUCLEOTIDE SEQUENCE</scope>
    <source>
        <tissue evidence="1">Brain</tissue>
    </source>
</reference>
<feature type="non-terminal residue" evidence="1">
    <location>
        <position position="1"/>
    </location>
</feature>
<name>A0A1A8U831_NOTFU</name>
<dbReference type="EMBL" id="HAEJ01003813">
    <property type="protein sequence ID" value="SBS44270.1"/>
    <property type="molecule type" value="Transcribed_RNA"/>
</dbReference>
<proteinExistence type="predicted"/>
<reference evidence="1" key="2">
    <citation type="submission" date="2016-06" db="EMBL/GenBank/DDBJ databases">
        <title>The genome of a short-lived fish provides insights into sex chromosome evolution and the genetic control of aging.</title>
        <authorList>
            <person name="Reichwald K."/>
            <person name="Felder M."/>
            <person name="Petzold A."/>
            <person name="Koch P."/>
            <person name="Groth M."/>
            <person name="Platzer M."/>
        </authorList>
    </citation>
    <scope>NUCLEOTIDE SEQUENCE</scope>
    <source>
        <tissue evidence="1">Brain</tissue>
    </source>
</reference>
<sequence>DSVFEFKTSCVTWISSRSKPPHSSTTICTSSNTFRTSDLLIVKLFFPGRPLSIIHLPSPVNVCFESFEFKLVP</sequence>
<evidence type="ECO:0000313" key="1">
    <source>
        <dbReference type="EMBL" id="SBS44270.1"/>
    </source>
</evidence>
<protein>
    <submittedName>
        <fullName evidence="1">Uncharacterized protein</fullName>
    </submittedName>
</protein>
<organism evidence="1">
    <name type="scientific">Nothobranchius furzeri</name>
    <name type="common">Turquoise killifish</name>
    <dbReference type="NCBI Taxonomy" id="105023"/>
    <lineage>
        <taxon>Eukaryota</taxon>
        <taxon>Metazoa</taxon>
        <taxon>Chordata</taxon>
        <taxon>Craniata</taxon>
        <taxon>Vertebrata</taxon>
        <taxon>Euteleostomi</taxon>
        <taxon>Actinopterygii</taxon>
        <taxon>Neopterygii</taxon>
        <taxon>Teleostei</taxon>
        <taxon>Neoteleostei</taxon>
        <taxon>Acanthomorphata</taxon>
        <taxon>Ovalentaria</taxon>
        <taxon>Atherinomorphae</taxon>
        <taxon>Cyprinodontiformes</taxon>
        <taxon>Nothobranchiidae</taxon>
        <taxon>Nothobranchius</taxon>
    </lineage>
</organism>
<accession>A0A1A8U831</accession>
<dbReference type="AlphaFoldDB" id="A0A1A8U831"/>